<evidence type="ECO:0000259" key="2">
    <source>
        <dbReference type="Pfam" id="PF16344"/>
    </source>
</evidence>
<proteinExistence type="predicted"/>
<dbReference type="Pfam" id="PF04773">
    <property type="entry name" value="FecR"/>
    <property type="match status" value="1"/>
</dbReference>
<feature type="domain" description="FecR protein" evidence="1">
    <location>
        <begin position="154"/>
        <end position="241"/>
    </location>
</feature>
<dbReference type="GO" id="GO:0016989">
    <property type="term" value="F:sigma factor antagonist activity"/>
    <property type="evidence" value="ECO:0007669"/>
    <property type="project" value="TreeGrafter"/>
</dbReference>
<dbReference type="Gene3D" id="3.55.50.30">
    <property type="match status" value="1"/>
</dbReference>
<dbReference type="OrthoDB" id="920213at2"/>
<gene>
    <name evidence="3" type="ORF">CLV60_117125</name>
</gene>
<evidence type="ECO:0000313" key="3">
    <source>
        <dbReference type="EMBL" id="PSL23248.1"/>
    </source>
</evidence>
<reference evidence="3 4" key="1">
    <citation type="submission" date="2018-03" db="EMBL/GenBank/DDBJ databases">
        <title>Genomic Encyclopedia of Archaeal and Bacterial Type Strains, Phase II (KMG-II): from individual species to whole genera.</title>
        <authorList>
            <person name="Goeker M."/>
        </authorList>
    </citation>
    <scope>NUCLEOTIDE SEQUENCE [LARGE SCALE GENOMIC DNA]</scope>
    <source>
        <strain evidence="3 4">DSM 29057</strain>
    </source>
</reference>
<dbReference type="AlphaFoldDB" id="A0A2P8FNE3"/>
<feature type="domain" description="Protein FecR C-terminal" evidence="2">
    <location>
        <begin position="293"/>
        <end position="360"/>
    </location>
</feature>
<evidence type="ECO:0000259" key="1">
    <source>
        <dbReference type="Pfam" id="PF04773"/>
    </source>
</evidence>
<organism evidence="3 4">
    <name type="scientific">Dyadobacter jiangsuensis</name>
    <dbReference type="NCBI Taxonomy" id="1591085"/>
    <lineage>
        <taxon>Bacteria</taxon>
        <taxon>Pseudomonadati</taxon>
        <taxon>Bacteroidota</taxon>
        <taxon>Cytophagia</taxon>
        <taxon>Cytophagales</taxon>
        <taxon>Spirosomataceae</taxon>
        <taxon>Dyadobacter</taxon>
    </lineage>
</organism>
<dbReference type="RefSeq" id="WP_106598882.1">
    <property type="nucleotide sequence ID" value="NZ_PYAS01000017.1"/>
</dbReference>
<keyword evidence="4" id="KW-1185">Reference proteome</keyword>
<dbReference type="EMBL" id="PYAS01000017">
    <property type="protein sequence ID" value="PSL23248.1"/>
    <property type="molecule type" value="Genomic_DNA"/>
</dbReference>
<accession>A0A2P8FNE3</accession>
<sequence length="367" mass="41377">MKPYESYTVEDFLEDESFRKWVQGQGTQEMFWLSFLEKYPGRRDDFRQAEHLIRAANVDGEWISEKEIRAEIERFIENASGKEEHLEISFPDDDEEEESGRTIFWKRWLMAAAAVLALGAGIGWHYYQNNEPEPRTAAIGTSPTNLVTTRNDTDKPLLIHLNDGSEVTLSPRSHLKYPSEFADSARVVYLTGEAVFSVKKQGQTFMVHTGKVVTKVLGTRFVVSAFDDDRNITVQVQTGKVSVYVDKPSEKEVKGLIITANQAAVFEKSANQLSKTLVENPEKLPNNAVESILKYDEVPLPVILRDMEKSYGIPVQFDADSFWACKITVAFSDESMYDKLSILCKTVSASYEIVDGQIIVSGKGCSK</sequence>
<dbReference type="PANTHER" id="PTHR30273">
    <property type="entry name" value="PERIPLASMIC SIGNAL SENSOR AND SIGMA FACTOR ACTIVATOR FECR-RELATED"/>
    <property type="match status" value="1"/>
</dbReference>
<comment type="caution">
    <text evidence="3">The sequence shown here is derived from an EMBL/GenBank/DDBJ whole genome shotgun (WGS) entry which is preliminary data.</text>
</comment>
<name>A0A2P8FNE3_9BACT</name>
<dbReference type="PIRSF" id="PIRSF018266">
    <property type="entry name" value="FecR"/>
    <property type="match status" value="1"/>
</dbReference>
<dbReference type="Proteomes" id="UP000241964">
    <property type="component" value="Unassembled WGS sequence"/>
</dbReference>
<dbReference type="InterPro" id="IPR032508">
    <property type="entry name" value="FecR_C"/>
</dbReference>
<dbReference type="InterPro" id="IPR006860">
    <property type="entry name" value="FecR"/>
</dbReference>
<dbReference type="Pfam" id="PF16344">
    <property type="entry name" value="FecR_C"/>
    <property type="match status" value="1"/>
</dbReference>
<dbReference type="PANTHER" id="PTHR30273:SF2">
    <property type="entry name" value="PROTEIN FECR"/>
    <property type="match status" value="1"/>
</dbReference>
<protein>
    <submittedName>
        <fullName evidence="3">FecR family protein</fullName>
    </submittedName>
</protein>
<evidence type="ECO:0000313" key="4">
    <source>
        <dbReference type="Proteomes" id="UP000241964"/>
    </source>
</evidence>
<dbReference type="Gene3D" id="2.60.120.1440">
    <property type="match status" value="1"/>
</dbReference>
<dbReference type="InterPro" id="IPR012373">
    <property type="entry name" value="Ferrdict_sens_TM"/>
</dbReference>